<dbReference type="AlphaFoldDB" id="A0A6C0BC81"/>
<reference evidence="1" key="1">
    <citation type="journal article" date="2020" name="Nature">
        <title>Giant virus diversity and host interactions through global metagenomics.</title>
        <authorList>
            <person name="Schulz F."/>
            <person name="Roux S."/>
            <person name="Paez-Espino D."/>
            <person name="Jungbluth S."/>
            <person name="Walsh D.A."/>
            <person name="Denef V.J."/>
            <person name="McMahon K.D."/>
            <person name="Konstantinidis K.T."/>
            <person name="Eloe-Fadrosh E.A."/>
            <person name="Kyrpides N.C."/>
            <person name="Woyke T."/>
        </authorList>
    </citation>
    <scope>NUCLEOTIDE SEQUENCE</scope>
    <source>
        <strain evidence="1">GVMAG-M-3300010160-26</strain>
    </source>
</reference>
<evidence type="ECO:0000313" key="1">
    <source>
        <dbReference type="EMBL" id="QHS89650.1"/>
    </source>
</evidence>
<sequence length="387" mass="41936">MSGKRSLTMRFSPNGNTANIINISSETITKIGIFKSVSIDTIVVPVTYYMISSINNTFLLRENAGAWSTVTITPGSYTSTQFAAELKNRLEDIGAGTYAVTFIEYTGSIKITVSGAVATFSISFLTGDTQKEKIFGIPNNTAGASYTIQNPPAAAQINNTRAASYTSNNQIPPIIIIDSTNSRALLSDVIGTWNMYTLTSGSYTNIEFAAHLKVRLNATGTGTYNTSILQNGRLFISVSGAALTFSISFITSINKIEDIYGVDHNTTGATNIIQNPPTAAQINNVASYTSTLPTQLWGPDVLYLTSNALDSLTIGRYTDANTLIEDIICQIPINASIFSQMIYRPELTLSCVSNTRLKSTFDFNIIDEDGNDINFNGGNCYLTLRFE</sequence>
<name>A0A6C0BC81_9ZZZZ</name>
<dbReference type="EMBL" id="MN739115">
    <property type="protein sequence ID" value="QHS89650.1"/>
    <property type="molecule type" value="Genomic_DNA"/>
</dbReference>
<accession>A0A6C0BC81</accession>
<organism evidence="1">
    <name type="scientific">viral metagenome</name>
    <dbReference type="NCBI Taxonomy" id="1070528"/>
    <lineage>
        <taxon>unclassified sequences</taxon>
        <taxon>metagenomes</taxon>
        <taxon>organismal metagenomes</taxon>
    </lineage>
</organism>
<proteinExistence type="predicted"/>
<protein>
    <submittedName>
        <fullName evidence="1">Uncharacterized protein</fullName>
    </submittedName>
</protein>